<dbReference type="AlphaFoldDB" id="A0A7G9RDA4"/>
<dbReference type="Proteomes" id="UP000515947">
    <property type="component" value="Chromosome"/>
</dbReference>
<dbReference type="RefSeq" id="WP_187579421.1">
    <property type="nucleotide sequence ID" value="NZ_CP060713.1"/>
</dbReference>
<name>A0A7G9RDA4_9ACTN</name>
<keyword evidence="2" id="KW-1185">Reference proteome</keyword>
<evidence type="ECO:0000313" key="2">
    <source>
        <dbReference type="Proteomes" id="UP000515947"/>
    </source>
</evidence>
<organism evidence="1 2">
    <name type="scientific">Nocardioides mesophilus</name>
    <dbReference type="NCBI Taxonomy" id="433659"/>
    <lineage>
        <taxon>Bacteria</taxon>
        <taxon>Bacillati</taxon>
        <taxon>Actinomycetota</taxon>
        <taxon>Actinomycetes</taxon>
        <taxon>Propionibacteriales</taxon>
        <taxon>Nocardioidaceae</taxon>
        <taxon>Nocardioides</taxon>
    </lineage>
</organism>
<dbReference type="KEGG" id="nmes:H9L09_03890"/>
<protein>
    <submittedName>
        <fullName evidence="1">Uncharacterized protein</fullName>
    </submittedName>
</protein>
<gene>
    <name evidence="1" type="ORF">H9L09_03890</name>
</gene>
<sequence length="197" mass="21993">MASKDLDRTVSRFLNATKRIRDGLSVQRGRVQDAYDNAPRVLNGEPHEWVDVSGFHVNDVDYYAYELVRLRDLAKSARRPLGFPPELQDALDAFDIALPRLLAYRHPTTHFTDTPDLDSVMVLSAALETDDDGVSLRVMVDPKSDHDHAAAMALLNVLDEILLERLAQSIADDPAKPLDEQIRIRNAKHADGPTVST</sequence>
<proteinExistence type="predicted"/>
<evidence type="ECO:0000313" key="1">
    <source>
        <dbReference type="EMBL" id="QNN53579.1"/>
    </source>
</evidence>
<dbReference type="EMBL" id="CP060713">
    <property type="protein sequence ID" value="QNN53579.1"/>
    <property type="molecule type" value="Genomic_DNA"/>
</dbReference>
<accession>A0A7G9RDA4</accession>
<reference evidence="1 2" key="1">
    <citation type="submission" date="2020-08" db="EMBL/GenBank/DDBJ databases">
        <title>Genome sequence of Nocardioides mesophilus KACC 16243T.</title>
        <authorList>
            <person name="Hyun D.-W."/>
            <person name="Bae J.-W."/>
        </authorList>
    </citation>
    <scope>NUCLEOTIDE SEQUENCE [LARGE SCALE GENOMIC DNA]</scope>
    <source>
        <strain evidence="1 2">KACC 16243</strain>
    </source>
</reference>